<feature type="domain" description="Alpha-L-rhamnosidase concanavalin-like" evidence="5">
    <location>
        <begin position="523"/>
        <end position="615"/>
    </location>
</feature>
<evidence type="ECO:0000313" key="10">
    <source>
        <dbReference type="Proteomes" id="UP000477311"/>
    </source>
</evidence>
<keyword evidence="10" id="KW-1185">Reference proteome</keyword>
<dbReference type="EC" id="3.2.1.40" evidence="2"/>
<evidence type="ECO:0000259" key="8">
    <source>
        <dbReference type="Pfam" id="PF17390"/>
    </source>
</evidence>
<dbReference type="Proteomes" id="UP000477311">
    <property type="component" value="Unassembled WGS sequence"/>
</dbReference>
<dbReference type="PANTHER" id="PTHR33307">
    <property type="entry name" value="ALPHA-RHAMNOSIDASE (EUROFUNG)"/>
    <property type="match status" value="1"/>
</dbReference>
<gene>
    <name evidence="9" type="ORF">G4L39_10510</name>
</gene>
<dbReference type="PIRSF" id="PIRSF010631">
    <property type="entry name" value="A-rhamnsds"/>
    <property type="match status" value="1"/>
</dbReference>
<evidence type="ECO:0000256" key="2">
    <source>
        <dbReference type="ARBA" id="ARBA00012652"/>
    </source>
</evidence>
<dbReference type="PANTHER" id="PTHR33307:SF11">
    <property type="entry name" value="ALPHA-L-RHAMNOSIDASE"/>
    <property type="match status" value="1"/>
</dbReference>
<feature type="domain" description="Alpha-L-rhamnosidase six-hairpin glycosidase" evidence="7">
    <location>
        <begin position="641"/>
        <end position="975"/>
    </location>
</feature>
<dbReference type="EMBL" id="JAAKYA010000072">
    <property type="protein sequence ID" value="NGO39821.1"/>
    <property type="molecule type" value="Genomic_DNA"/>
</dbReference>
<dbReference type="InterPro" id="IPR008928">
    <property type="entry name" value="6-hairpin_glycosidase_sf"/>
</dbReference>
<feature type="compositionally biased region" description="Basic and acidic residues" evidence="4">
    <location>
        <begin position="557"/>
        <end position="571"/>
    </location>
</feature>
<dbReference type="RefSeq" id="WP_165108064.1">
    <property type="nucleotide sequence ID" value="NZ_JAAKYA010000072.1"/>
</dbReference>
<feature type="domain" description="Bacterial alpha-L-rhamnosidase N-terminal" evidence="6">
    <location>
        <begin position="342"/>
        <end position="511"/>
    </location>
</feature>
<dbReference type="Pfam" id="PF17389">
    <property type="entry name" value="Bac_rhamnosid6H"/>
    <property type="match status" value="1"/>
</dbReference>
<dbReference type="InterPro" id="IPR008979">
    <property type="entry name" value="Galactose-bd-like_sf"/>
</dbReference>
<dbReference type="Gene3D" id="2.60.420.10">
    <property type="entry name" value="Maltose phosphorylase, domain 3"/>
    <property type="match status" value="1"/>
</dbReference>
<evidence type="ECO:0000313" key="9">
    <source>
        <dbReference type="EMBL" id="NGO39821.1"/>
    </source>
</evidence>
<keyword evidence="3 9" id="KW-0378">Hydrolase</keyword>
<evidence type="ECO:0000259" key="6">
    <source>
        <dbReference type="Pfam" id="PF08531"/>
    </source>
</evidence>
<dbReference type="SUPFAM" id="SSF48208">
    <property type="entry name" value="Six-hairpin glycosidases"/>
    <property type="match status" value="1"/>
</dbReference>
<dbReference type="AlphaFoldDB" id="A0A6M1RWJ5"/>
<dbReference type="InterPro" id="IPR013783">
    <property type="entry name" value="Ig-like_fold"/>
</dbReference>
<dbReference type="Pfam" id="PF17390">
    <property type="entry name" value="Bac_rhamnosid_C"/>
    <property type="match status" value="1"/>
</dbReference>
<dbReference type="Pfam" id="PF25788">
    <property type="entry name" value="Ig_Rha78A_N"/>
    <property type="match status" value="1"/>
</dbReference>
<reference evidence="9 10" key="1">
    <citation type="submission" date="2020-02" db="EMBL/GenBank/DDBJ databases">
        <title>Draft genome sequence of Limisphaera ngatamarikiensis NGM72.4T, a thermophilic Verrucomicrobia grouped in subdivision 3.</title>
        <authorList>
            <person name="Carere C.R."/>
            <person name="Steen J."/>
            <person name="Hugenholtz P."/>
            <person name="Stott M.B."/>
        </authorList>
    </citation>
    <scope>NUCLEOTIDE SEQUENCE [LARGE SCALE GENOMIC DNA]</scope>
    <source>
        <strain evidence="9 10">NGM72.4</strain>
    </source>
</reference>
<feature type="region of interest" description="Disordered" evidence="4">
    <location>
        <begin position="547"/>
        <end position="576"/>
    </location>
</feature>
<dbReference type="Pfam" id="PF05592">
    <property type="entry name" value="Bac_rhamnosid"/>
    <property type="match status" value="1"/>
</dbReference>
<dbReference type="Gene3D" id="1.50.10.10">
    <property type="match status" value="1"/>
</dbReference>
<accession>A0A6M1RWJ5</accession>
<dbReference type="InterPro" id="IPR035396">
    <property type="entry name" value="Bac_rhamnosid6H"/>
</dbReference>
<organism evidence="9 10">
    <name type="scientific">Limisphaera ngatamarikiensis</name>
    <dbReference type="NCBI Taxonomy" id="1324935"/>
    <lineage>
        <taxon>Bacteria</taxon>
        <taxon>Pseudomonadati</taxon>
        <taxon>Verrucomicrobiota</taxon>
        <taxon>Verrucomicrobiia</taxon>
        <taxon>Limisphaerales</taxon>
        <taxon>Limisphaeraceae</taxon>
        <taxon>Limisphaera</taxon>
    </lineage>
</organism>
<dbReference type="InterPro" id="IPR008902">
    <property type="entry name" value="Rhamnosid_concanavalin"/>
</dbReference>
<protein>
    <recommendedName>
        <fullName evidence="2">alpha-L-rhamnosidase</fullName>
        <ecNumber evidence="2">3.2.1.40</ecNumber>
    </recommendedName>
</protein>
<dbReference type="InterPro" id="IPR035398">
    <property type="entry name" value="Bac_rhamnosid_C"/>
</dbReference>
<evidence type="ECO:0000256" key="3">
    <source>
        <dbReference type="ARBA" id="ARBA00022801"/>
    </source>
</evidence>
<evidence type="ECO:0000259" key="7">
    <source>
        <dbReference type="Pfam" id="PF17389"/>
    </source>
</evidence>
<comment type="caution">
    <text evidence="9">The sequence shown here is derived from an EMBL/GenBank/DDBJ whole genome shotgun (WGS) entry which is preliminary data.</text>
</comment>
<dbReference type="InterPro" id="IPR012341">
    <property type="entry name" value="6hp_glycosidase-like_sf"/>
</dbReference>
<comment type="catalytic activity">
    <reaction evidence="1">
        <text>Hydrolysis of terminal non-reducing alpha-L-rhamnose residues in alpha-L-rhamnosides.</text>
        <dbReference type="EC" id="3.2.1.40"/>
    </reaction>
</comment>
<dbReference type="Gene3D" id="2.60.120.260">
    <property type="entry name" value="Galactose-binding domain-like"/>
    <property type="match status" value="3"/>
</dbReference>
<name>A0A6M1RWJ5_9BACT</name>
<dbReference type="SUPFAM" id="SSF49785">
    <property type="entry name" value="Galactose-binding domain-like"/>
    <property type="match status" value="1"/>
</dbReference>
<dbReference type="Pfam" id="PF08531">
    <property type="entry name" value="Bac_rhamnosid_N"/>
    <property type="match status" value="1"/>
</dbReference>
<dbReference type="Gene3D" id="2.60.40.10">
    <property type="entry name" value="Immunoglobulins"/>
    <property type="match status" value="1"/>
</dbReference>
<dbReference type="GO" id="GO:0030596">
    <property type="term" value="F:alpha-L-rhamnosidase activity"/>
    <property type="evidence" value="ECO:0007669"/>
    <property type="project" value="UniProtKB-EC"/>
</dbReference>
<sequence>MRFHLQPFAARHRPTATLYTGLALALLFPFATRLAALTPVELRCEDQINPLAVDEPRPRLSWELADTRRGARESAWQIQVASSPALLRRGTPDLWDSGRVESTEQNQIPYAGRPLTSHADCYWRVRVWDESGRVSPWSQPARWTMGLLNPVDLRAKWIGAPPTKTHPLDGCRWIWHPEGDPLRHAPAGSATFRKTLILPPDARPVQATFLLAVNGPATIHVNGRRLTHLSRSDIVHFVDLLDRLQPGTNLISVTVENREPGPAGWTGRILLTLDQGTRLEIPVNRSWECQAAGAGASPANPDHAPPWVEALELGPFGMEPWGRSVQAQQPLPLFRREFTVRKPVQRALIHVCGLGQHLLYLDGRPVGDHFLDPPWTDYNKTLHYVTHDVTALLRPGRHALGVMLGKGFYNTLGDRRVHGVNTRHPLRLWLQAHLWYQDGSEEILTTDDQWKTAPGPITHCAVLGGEDFDARLEPVNWAKPGFDDRDWSAAVVMPPPGGRLRAAFAPPLREQETFRPVRVDEPEPGVFVFDFGQNASAIPRLRVRGAPGQTLRLTPAEQRHGASPRRNDGRGRVNQAGVGRPNYWQYTLRGDWFETWQPRFTYSGFQYLEVVGAVPKGHPNPRGLPVIEELVSVHIRNDASRIGSFECSDPLLNQIDRIIERAVQANLSHVLTDCPHREKLGWLEVPYLMGPSIAGRYDLRTFYRKIARDCADAQQPDGRVPTVAPWYPRFSGPFDYTPEWGAAAVIIPWQLHQWYGDRAILSEQFETMRRFTDFLEHTSTNLVPMAGLGDWYDYGTETRGPSQFTPPELTAMATFYRCARTVADAARVLGQTRAAEHYSALSERIRHAFNQQWFNGRDEYRSSGSPQCAHGMALALGLVPESRTAAVLGRLLDDLRARNHQQTAGDVGFSYLLQALADHNCHDTILAIVSRTNLGSYGFIVRNGWTTLPEAWDADTGASMNHCMLGHIQQWFMEHLAGLRRDPAVPGGARWIIAPQPVGHLTWARAEHRSPRGWLRVRWERRAGQFQLDVEVPPNVTAEVALPETDPARVRESGKPASMAHGVRLLEPAAGRTRYEIGSGRYRFECPLTTANPDRP</sequence>
<evidence type="ECO:0000256" key="1">
    <source>
        <dbReference type="ARBA" id="ARBA00001445"/>
    </source>
</evidence>
<evidence type="ECO:0000259" key="5">
    <source>
        <dbReference type="Pfam" id="PF05592"/>
    </source>
</evidence>
<dbReference type="InterPro" id="IPR013737">
    <property type="entry name" value="Bac_rhamnosid_N"/>
</dbReference>
<feature type="domain" description="Alpha-L-rhamnosidase C-terminal" evidence="8">
    <location>
        <begin position="978"/>
        <end position="1054"/>
    </location>
</feature>
<dbReference type="InterPro" id="IPR016007">
    <property type="entry name" value="Alpha_rhamnosid"/>
</dbReference>
<proteinExistence type="predicted"/>
<dbReference type="GO" id="GO:0005975">
    <property type="term" value="P:carbohydrate metabolic process"/>
    <property type="evidence" value="ECO:0007669"/>
    <property type="project" value="InterPro"/>
</dbReference>
<evidence type="ECO:0000256" key="4">
    <source>
        <dbReference type="SAM" id="MobiDB-lite"/>
    </source>
</evidence>